<dbReference type="Pfam" id="PF02518">
    <property type="entry name" value="HATPase_c"/>
    <property type="match status" value="1"/>
</dbReference>
<keyword evidence="7" id="KW-0472">Membrane</keyword>
<name>A0A5C8GJF7_9BACT</name>
<evidence type="ECO:0000313" key="9">
    <source>
        <dbReference type="EMBL" id="TXJ62103.1"/>
    </source>
</evidence>
<sequence length="471" mass="54322">MKKISIGHKLYLSIMAVFLVFSIAFIVFQQNREKQYKVKTLELQLQMFNKHMAEELEKSGYEEKSITSYLASHSRKDMRVTLIRRDGGVIFDNEKKDYLHISNHRNREEVIKALATGWGSTVERRSKTLKQDYYYSATYFPKDGIIIRTALPYNDDLAKSLKSDQHYIWFALLALALLTFVIYRFVNSLDKNITKLKIFASRADNNESLETEDLADFPDDELGEIAERIIKIYKRLESTRQEQDILKRQLTQNIAHELKTPIASIQGYLETILDNPCITEENKKQFLARCYTQTERLTSLLRDISTLNRIDDGAKMMDIESIDICTLVANIQRETALELNERDMTFRNNLPDHIMVKGVKNLLYSVFRNLTDNAIAYAGEGTTITLNAYENNGYWNFCFTDNGTGVNKEHLPRLFERFYRIDKGRSRKLGGTGLGLAIVKNAVLIHGGSIEVVNNSPSGLRFDFRIKANRN</sequence>
<dbReference type="RefSeq" id="WP_130830305.1">
    <property type="nucleotide sequence ID" value="NZ_SDIK01000042.1"/>
</dbReference>
<dbReference type="Gene3D" id="3.30.565.10">
    <property type="entry name" value="Histidine kinase-like ATPase, C-terminal domain"/>
    <property type="match status" value="1"/>
</dbReference>
<dbReference type="Proteomes" id="UP000321612">
    <property type="component" value="Unassembled WGS sequence"/>
</dbReference>
<feature type="transmembrane region" description="Helical" evidence="7">
    <location>
        <begin position="6"/>
        <end position="28"/>
    </location>
</feature>
<dbReference type="CDD" id="cd00075">
    <property type="entry name" value="HATPase"/>
    <property type="match status" value="1"/>
</dbReference>
<dbReference type="SUPFAM" id="SSF47384">
    <property type="entry name" value="Homodimeric domain of signal transducing histidine kinase"/>
    <property type="match status" value="1"/>
</dbReference>
<dbReference type="PRINTS" id="PR00344">
    <property type="entry name" value="BCTRLSENSOR"/>
</dbReference>
<dbReference type="InterPro" id="IPR036097">
    <property type="entry name" value="HisK_dim/P_sf"/>
</dbReference>
<evidence type="ECO:0000256" key="4">
    <source>
        <dbReference type="ARBA" id="ARBA00022679"/>
    </source>
</evidence>
<dbReference type="SUPFAM" id="SSF55874">
    <property type="entry name" value="ATPase domain of HSP90 chaperone/DNA topoisomerase II/histidine kinase"/>
    <property type="match status" value="1"/>
</dbReference>
<dbReference type="Pfam" id="PF00512">
    <property type="entry name" value="HisKA"/>
    <property type="match status" value="1"/>
</dbReference>
<evidence type="ECO:0000256" key="1">
    <source>
        <dbReference type="ARBA" id="ARBA00000085"/>
    </source>
</evidence>
<keyword evidence="7" id="KW-0812">Transmembrane</keyword>
<dbReference type="GO" id="GO:0005886">
    <property type="term" value="C:plasma membrane"/>
    <property type="evidence" value="ECO:0007669"/>
    <property type="project" value="TreeGrafter"/>
</dbReference>
<dbReference type="Gene3D" id="1.10.287.130">
    <property type="match status" value="1"/>
</dbReference>
<evidence type="ECO:0000256" key="6">
    <source>
        <dbReference type="ARBA" id="ARBA00023012"/>
    </source>
</evidence>
<dbReference type="InterPro" id="IPR036890">
    <property type="entry name" value="HATPase_C_sf"/>
</dbReference>
<evidence type="ECO:0000256" key="2">
    <source>
        <dbReference type="ARBA" id="ARBA00012438"/>
    </source>
</evidence>
<feature type="transmembrane region" description="Helical" evidence="7">
    <location>
        <begin position="167"/>
        <end position="186"/>
    </location>
</feature>
<evidence type="ECO:0000259" key="8">
    <source>
        <dbReference type="PROSITE" id="PS50109"/>
    </source>
</evidence>
<gene>
    <name evidence="9" type="ORF">ETF27_05930</name>
</gene>
<evidence type="ECO:0000256" key="7">
    <source>
        <dbReference type="SAM" id="Phobius"/>
    </source>
</evidence>
<dbReference type="PANTHER" id="PTHR45453">
    <property type="entry name" value="PHOSPHATE REGULON SENSOR PROTEIN PHOR"/>
    <property type="match status" value="1"/>
</dbReference>
<evidence type="ECO:0000256" key="5">
    <source>
        <dbReference type="ARBA" id="ARBA00022777"/>
    </source>
</evidence>
<keyword evidence="7" id="KW-1133">Transmembrane helix</keyword>
<organism evidence="9 10">
    <name type="scientific">Prevotella brunnea</name>
    <dbReference type="NCBI Taxonomy" id="2508867"/>
    <lineage>
        <taxon>Bacteria</taxon>
        <taxon>Pseudomonadati</taxon>
        <taxon>Bacteroidota</taxon>
        <taxon>Bacteroidia</taxon>
        <taxon>Bacteroidales</taxon>
        <taxon>Prevotellaceae</taxon>
        <taxon>Prevotella</taxon>
    </lineage>
</organism>
<dbReference type="SMART" id="SM00387">
    <property type="entry name" value="HATPase_c"/>
    <property type="match status" value="1"/>
</dbReference>
<keyword evidence="5 9" id="KW-0418">Kinase</keyword>
<dbReference type="InterPro" id="IPR003661">
    <property type="entry name" value="HisK_dim/P_dom"/>
</dbReference>
<evidence type="ECO:0000256" key="3">
    <source>
        <dbReference type="ARBA" id="ARBA00022553"/>
    </source>
</evidence>
<evidence type="ECO:0000313" key="10">
    <source>
        <dbReference type="Proteomes" id="UP000321612"/>
    </source>
</evidence>
<dbReference type="SMART" id="SM00388">
    <property type="entry name" value="HisKA"/>
    <property type="match status" value="1"/>
</dbReference>
<dbReference type="OrthoDB" id="9813151at2"/>
<dbReference type="GO" id="GO:0004721">
    <property type="term" value="F:phosphoprotein phosphatase activity"/>
    <property type="evidence" value="ECO:0007669"/>
    <property type="project" value="TreeGrafter"/>
</dbReference>
<feature type="domain" description="Histidine kinase" evidence="8">
    <location>
        <begin position="253"/>
        <end position="470"/>
    </location>
</feature>
<protein>
    <recommendedName>
        <fullName evidence="2">histidine kinase</fullName>
        <ecNumber evidence="2">2.7.13.3</ecNumber>
    </recommendedName>
</protein>
<comment type="catalytic activity">
    <reaction evidence="1">
        <text>ATP + protein L-histidine = ADP + protein N-phospho-L-histidine.</text>
        <dbReference type="EC" id="2.7.13.3"/>
    </reaction>
</comment>
<dbReference type="PROSITE" id="PS50109">
    <property type="entry name" value="HIS_KIN"/>
    <property type="match status" value="1"/>
</dbReference>
<dbReference type="AlphaFoldDB" id="A0A5C8GJF7"/>
<dbReference type="PANTHER" id="PTHR45453:SF1">
    <property type="entry name" value="PHOSPHATE REGULON SENSOR PROTEIN PHOR"/>
    <property type="match status" value="1"/>
</dbReference>
<dbReference type="EMBL" id="SDIK01000042">
    <property type="protein sequence ID" value="TXJ62103.1"/>
    <property type="molecule type" value="Genomic_DNA"/>
</dbReference>
<dbReference type="CDD" id="cd00082">
    <property type="entry name" value="HisKA"/>
    <property type="match status" value="1"/>
</dbReference>
<reference evidence="10" key="1">
    <citation type="submission" date="2019-05" db="EMBL/GenBank/DDBJ databases">
        <title>Prevotella brunnea sp. nov., isolated from a wound of a patient.</title>
        <authorList>
            <person name="Buhl M."/>
        </authorList>
    </citation>
    <scope>NUCLEOTIDE SEQUENCE [LARGE SCALE GENOMIC DNA]</scope>
    <source>
        <strain evidence="10">A2672</strain>
    </source>
</reference>
<dbReference type="GO" id="GO:0000155">
    <property type="term" value="F:phosphorelay sensor kinase activity"/>
    <property type="evidence" value="ECO:0007669"/>
    <property type="project" value="InterPro"/>
</dbReference>
<dbReference type="GO" id="GO:0016036">
    <property type="term" value="P:cellular response to phosphate starvation"/>
    <property type="evidence" value="ECO:0007669"/>
    <property type="project" value="TreeGrafter"/>
</dbReference>
<proteinExistence type="predicted"/>
<accession>A0A5C8GJF7</accession>
<dbReference type="InterPro" id="IPR005467">
    <property type="entry name" value="His_kinase_dom"/>
</dbReference>
<keyword evidence="10" id="KW-1185">Reference proteome</keyword>
<keyword evidence="3" id="KW-0597">Phosphoprotein</keyword>
<dbReference type="InterPro" id="IPR004358">
    <property type="entry name" value="Sig_transdc_His_kin-like_C"/>
</dbReference>
<keyword evidence="4" id="KW-0808">Transferase</keyword>
<dbReference type="InterPro" id="IPR050351">
    <property type="entry name" value="BphY/WalK/GraS-like"/>
</dbReference>
<keyword evidence="6" id="KW-0902">Two-component regulatory system</keyword>
<dbReference type="FunFam" id="3.30.565.10:FF:000006">
    <property type="entry name" value="Sensor histidine kinase WalK"/>
    <property type="match status" value="1"/>
</dbReference>
<comment type="caution">
    <text evidence="9">The sequence shown here is derived from an EMBL/GenBank/DDBJ whole genome shotgun (WGS) entry which is preliminary data.</text>
</comment>
<dbReference type="EC" id="2.7.13.3" evidence="2"/>
<dbReference type="InterPro" id="IPR003594">
    <property type="entry name" value="HATPase_dom"/>
</dbReference>